<protein>
    <submittedName>
        <fullName evidence="1">Uncharacterized protein</fullName>
    </submittedName>
</protein>
<accession>A0ABQ9YD26</accession>
<sequence length="76" mass="8454">MGCAPHFNPSTATHDVFECISLYITTVASPPRTEGSLERAKMWPAKPSLCLRASKRHGSNQTRPTLWRSSIDLVIE</sequence>
<dbReference type="EMBL" id="JARBJD010000015">
    <property type="protein sequence ID" value="KAK2961661.1"/>
    <property type="molecule type" value="Genomic_DNA"/>
</dbReference>
<evidence type="ECO:0000313" key="1">
    <source>
        <dbReference type="EMBL" id="KAK2961661.1"/>
    </source>
</evidence>
<reference evidence="1 2" key="1">
    <citation type="journal article" date="2022" name="bioRxiv">
        <title>Genomics of Preaxostyla Flagellates Illuminates Evolutionary Transitions and the Path Towards Mitochondrial Loss.</title>
        <authorList>
            <person name="Novak L.V.F."/>
            <person name="Treitli S.C."/>
            <person name="Pyrih J."/>
            <person name="Halakuc P."/>
            <person name="Pipaliya S.V."/>
            <person name="Vacek V."/>
            <person name="Brzon O."/>
            <person name="Soukal P."/>
            <person name="Eme L."/>
            <person name="Dacks J.B."/>
            <person name="Karnkowska A."/>
            <person name="Elias M."/>
            <person name="Hampl V."/>
        </authorList>
    </citation>
    <scope>NUCLEOTIDE SEQUENCE [LARGE SCALE GENOMIC DNA]</scope>
    <source>
        <strain evidence="1">NAU3</strain>
        <tissue evidence="1">Gut</tissue>
    </source>
</reference>
<name>A0ABQ9YD26_9EUKA</name>
<gene>
    <name evidence="1" type="ORF">BLNAU_3459</name>
</gene>
<proteinExistence type="predicted"/>
<organism evidence="1 2">
    <name type="scientific">Blattamonas nauphoetae</name>
    <dbReference type="NCBI Taxonomy" id="2049346"/>
    <lineage>
        <taxon>Eukaryota</taxon>
        <taxon>Metamonada</taxon>
        <taxon>Preaxostyla</taxon>
        <taxon>Oxymonadida</taxon>
        <taxon>Blattamonas</taxon>
    </lineage>
</organism>
<evidence type="ECO:0000313" key="2">
    <source>
        <dbReference type="Proteomes" id="UP001281761"/>
    </source>
</evidence>
<comment type="caution">
    <text evidence="1">The sequence shown here is derived from an EMBL/GenBank/DDBJ whole genome shotgun (WGS) entry which is preliminary data.</text>
</comment>
<dbReference type="Proteomes" id="UP001281761">
    <property type="component" value="Unassembled WGS sequence"/>
</dbReference>
<keyword evidence="2" id="KW-1185">Reference proteome</keyword>